<dbReference type="Pfam" id="PF02023">
    <property type="entry name" value="SCAN"/>
    <property type="match status" value="1"/>
</dbReference>
<dbReference type="CDD" id="cd01647">
    <property type="entry name" value="RT_LTR"/>
    <property type="match status" value="1"/>
</dbReference>
<evidence type="ECO:0000259" key="10">
    <source>
        <dbReference type="PROSITE" id="PS50878"/>
    </source>
</evidence>
<evidence type="ECO:0000313" key="12">
    <source>
        <dbReference type="Proteomes" id="UP001174136"/>
    </source>
</evidence>
<evidence type="ECO:0000313" key="11">
    <source>
        <dbReference type="EMBL" id="KAK0151874.1"/>
    </source>
</evidence>
<evidence type="ECO:0000256" key="2">
    <source>
        <dbReference type="ARBA" id="ARBA00012180"/>
    </source>
</evidence>
<sequence length="1256" mass="138804">MEAGAAMASLAFSDGAVLGAEASAAAPMYSTDQIPVIQAGLETEDLKLTLRLREVELQTKTKECELMLLRIQAMEVQRSPGTSTHVSALPYAAPPERFDVSRQIRLVPQFREDDVDSYFKAFERITVTLGWPKEVWCLLLQCKLIGKAQEVCNSLSIEESLNYDIVKATVLRAYELVPEAYRQKFRGCEKAAKQTHVEFAREKTILFDKWLAACKVANFAQLCELLLVEEFKMCLPDKIVVYLNEQKVESMSKVLADEFVLTHRVIFPTGRREQPAFSNSVKNSRASPPRSPANLMSPGSPECYYCHETGHVISHCPVISRKEQSARNPKIPSLAPVGRNENKNDCVADSYRPFILKGLVSLTGKEEDQVPIIILRDTGATQSLLLDNVLPFSDKSSCGSDVLVWGVKMSILRVPLHNVFLRSPLVSGPVKIGICANFPARGVALILGNDLAGGKVFATPEVVETPVAEPSVAVPAAVNMSSVFPACAVTRTQTRKFDGVDLSDSFLCSENDSVENEMSCVKPGKCVPDNLLPSNASLSFEVDRTEFIQAQQADQTLVTCLSTATNPSAGNPCVYSVNDGMLMRKWYPPSDGALECFHQTLKAMMRKFCLESGKEWDEGLPFLLLTARESVQESTGFSPAELVFGHTVRGLRGPLRLLKGKKYLSDVASPSQNVLDYVSSFRERLHKACEAARSALSVSLNKMKKRYDKKRCGEISKLAKLCGPYEIKTKLSDTDYVVRTPDRRRKSCVCHINMIKPYFARGGAVVSSSPAVLSVVPTAVATVMQVSPSQYCSESDGLQFNRAEHSSRLQNSEILGNLKSHMHHLDNSAQDDLIHLIETNLSLFSDVPSPTTVLSHDVDIGDHYPIKQHAYCVNPAKRALFQKEVEYLLENGLTVPSSSPWSSPCLLVPKADKTPRLCTDFRKVNGVTKADSYPLPRMEDCVDRVGSAKFVTKLDLLKGYWQVPLTPHASDISAFVTPDNFLQYTVMPFGLRNAPATFQRLMHIMLSGVKNCEVYLDDIVAYTSTWSEHVETLSEIFARLKKASLTLNLAKCDFGQATVTYLGKEVGQGQVRPLTAKIQAILEFPVPKTRRELRHFLGMAGYYRGFCRNFADVVVPLTSLTSVTKTFMWSPACQSAFECAKALLCSAPVLAEPDFARPFKMEVDASASGTGAVLLQEDDCGIDHRVCYFSKKFTKHQSQYSTIEKEALSLLFALQHFEVYVGSSFFLCMVCVSETSACELVFSVQVLVIESVIGGS</sequence>
<dbReference type="GO" id="GO:0006259">
    <property type="term" value="P:DNA metabolic process"/>
    <property type="evidence" value="ECO:0007669"/>
    <property type="project" value="UniProtKB-ARBA"/>
</dbReference>
<evidence type="ECO:0000256" key="7">
    <source>
        <dbReference type="PROSITE-ProRule" id="PRU00047"/>
    </source>
</evidence>
<feature type="domain" description="CCHC-type" evidence="9">
    <location>
        <begin position="303"/>
        <end position="317"/>
    </location>
</feature>
<dbReference type="InterPro" id="IPR036397">
    <property type="entry name" value="RNaseH_sf"/>
</dbReference>
<feature type="region of interest" description="Disordered" evidence="8">
    <location>
        <begin position="275"/>
        <end position="295"/>
    </location>
</feature>
<dbReference type="InterPro" id="IPR000477">
    <property type="entry name" value="RT_dom"/>
</dbReference>
<dbReference type="Gene3D" id="3.10.10.10">
    <property type="entry name" value="HIV Type 1 Reverse Transcriptase, subunit A, domain 1"/>
    <property type="match status" value="1"/>
</dbReference>
<dbReference type="GO" id="GO:0003677">
    <property type="term" value="F:DNA binding"/>
    <property type="evidence" value="ECO:0007669"/>
    <property type="project" value="UniProtKB-KW"/>
</dbReference>
<evidence type="ECO:0000256" key="3">
    <source>
        <dbReference type="ARBA" id="ARBA00022670"/>
    </source>
</evidence>
<dbReference type="SUPFAM" id="SSF53098">
    <property type="entry name" value="Ribonuclease H-like"/>
    <property type="match status" value="1"/>
</dbReference>
<evidence type="ECO:0000256" key="8">
    <source>
        <dbReference type="SAM" id="MobiDB-lite"/>
    </source>
</evidence>
<dbReference type="PROSITE" id="PS50158">
    <property type="entry name" value="ZF_CCHC"/>
    <property type="match status" value="1"/>
</dbReference>
<name>A0AA47N438_MERPO</name>
<keyword evidence="6" id="KW-0511">Multifunctional enzyme</keyword>
<organism evidence="11 12">
    <name type="scientific">Merluccius polli</name>
    <name type="common">Benguela hake</name>
    <name type="synonym">Merluccius cadenati</name>
    <dbReference type="NCBI Taxonomy" id="89951"/>
    <lineage>
        <taxon>Eukaryota</taxon>
        <taxon>Metazoa</taxon>
        <taxon>Chordata</taxon>
        <taxon>Craniata</taxon>
        <taxon>Vertebrata</taxon>
        <taxon>Euteleostomi</taxon>
        <taxon>Actinopterygii</taxon>
        <taxon>Neopterygii</taxon>
        <taxon>Teleostei</taxon>
        <taxon>Neoteleostei</taxon>
        <taxon>Acanthomorphata</taxon>
        <taxon>Zeiogadaria</taxon>
        <taxon>Gadariae</taxon>
        <taxon>Gadiformes</taxon>
        <taxon>Gadoidei</taxon>
        <taxon>Merlucciidae</taxon>
        <taxon>Merluccius</taxon>
    </lineage>
</organism>
<dbReference type="GO" id="GO:0006508">
    <property type="term" value="P:proteolysis"/>
    <property type="evidence" value="ECO:0007669"/>
    <property type="project" value="UniProtKB-KW"/>
</dbReference>
<comment type="caution">
    <text evidence="11">The sequence shown here is derived from an EMBL/GenBank/DDBJ whole genome shotgun (WGS) entry which is preliminary data.</text>
</comment>
<dbReference type="SUPFAM" id="SSF47353">
    <property type="entry name" value="Retrovirus capsid dimerization domain-like"/>
    <property type="match status" value="1"/>
</dbReference>
<dbReference type="InterPro" id="IPR054465">
    <property type="entry name" value="Integrase_p58-like_C"/>
</dbReference>
<dbReference type="Gene3D" id="1.10.4020.10">
    <property type="entry name" value="DNA breaking-rejoining enzymes"/>
    <property type="match status" value="1"/>
</dbReference>
<dbReference type="SUPFAM" id="SSF57756">
    <property type="entry name" value="Retrovirus zinc finger-like domains"/>
    <property type="match status" value="1"/>
</dbReference>
<dbReference type="GO" id="GO:0004190">
    <property type="term" value="F:aspartic-type endopeptidase activity"/>
    <property type="evidence" value="ECO:0007669"/>
    <property type="project" value="UniProtKB-KW"/>
</dbReference>
<dbReference type="InterPro" id="IPR041577">
    <property type="entry name" value="RT_RNaseH_2"/>
</dbReference>
<dbReference type="PANTHER" id="PTHR37984:SF5">
    <property type="entry name" value="PROTEIN NYNRIN-LIKE"/>
    <property type="match status" value="1"/>
</dbReference>
<keyword evidence="7" id="KW-0862">Zinc</keyword>
<feature type="compositionally biased region" description="Polar residues" evidence="8">
    <location>
        <begin position="276"/>
        <end position="286"/>
    </location>
</feature>
<dbReference type="PROSITE" id="PS50878">
    <property type="entry name" value="RT_POL"/>
    <property type="match status" value="1"/>
</dbReference>
<dbReference type="InterPro" id="IPR036875">
    <property type="entry name" value="Znf_CCHC_sf"/>
</dbReference>
<dbReference type="Gene3D" id="3.30.420.10">
    <property type="entry name" value="Ribonuclease H-like superfamily/Ribonuclease H"/>
    <property type="match status" value="1"/>
</dbReference>
<dbReference type="EMBL" id="JAOPHQ010001155">
    <property type="protein sequence ID" value="KAK0151874.1"/>
    <property type="molecule type" value="Genomic_DNA"/>
</dbReference>
<dbReference type="AlphaFoldDB" id="A0AA47N438"/>
<keyword evidence="3" id="KW-0645">Protease</keyword>
<dbReference type="GO" id="GO:0004523">
    <property type="term" value="F:RNA-DNA hybrid ribonuclease activity"/>
    <property type="evidence" value="ECO:0007669"/>
    <property type="project" value="UniProtKB-EC"/>
</dbReference>
<dbReference type="Pfam" id="PF22938">
    <property type="entry name" value="Integrase_p58_C"/>
    <property type="match status" value="1"/>
</dbReference>
<keyword evidence="7" id="KW-0863">Zinc-finger</keyword>
<dbReference type="EC" id="3.1.26.4" evidence="2"/>
<evidence type="ECO:0000256" key="6">
    <source>
        <dbReference type="ARBA" id="ARBA00023268"/>
    </source>
</evidence>
<evidence type="ECO:0000256" key="5">
    <source>
        <dbReference type="ARBA" id="ARBA00023125"/>
    </source>
</evidence>
<dbReference type="InterPro" id="IPR038269">
    <property type="entry name" value="SCAN_sf"/>
</dbReference>
<dbReference type="SUPFAM" id="SSF56672">
    <property type="entry name" value="DNA/RNA polymerases"/>
    <property type="match status" value="1"/>
</dbReference>
<dbReference type="Pfam" id="PF17919">
    <property type="entry name" value="RT_RNaseH_2"/>
    <property type="match status" value="1"/>
</dbReference>
<dbReference type="InterPro" id="IPR050951">
    <property type="entry name" value="Retrovirus_Pol_polyprotein"/>
</dbReference>
<reference evidence="11" key="1">
    <citation type="journal article" date="2023" name="Front. Mar. Sci.">
        <title>A new Merluccius polli reference genome to investigate the effects of global change in West African waters.</title>
        <authorList>
            <person name="Mateo J.L."/>
            <person name="Blanco-Fernandez C."/>
            <person name="Garcia-Vazquez E."/>
            <person name="Machado-Schiaffino G."/>
        </authorList>
    </citation>
    <scope>NUCLEOTIDE SEQUENCE</scope>
    <source>
        <strain evidence="11">C29</strain>
        <tissue evidence="11">Fin</tissue>
    </source>
</reference>
<dbReference type="InterPro" id="IPR043128">
    <property type="entry name" value="Rev_trsase/Diguanyl_cyclase"/>
</dbReference>
<gene>
    <name evidence="11" type="primary">pol_171</name>
    <name evidence="11" type="ORF">N1851_006749</name>
</gene>
<comment type="similarity">
    <text evidence="1">Belongs to the beta type-B retroviral polymerase family. HERV class-II K(HML-2) pol subfamily.</text>
</comment>
<dbReference type="GO" id="GO:0008270">
    <property type="term" value="F:zinc ion binding"/>
    <property type="evidence" value="ECO:0007669"/>
    <property type="project" value="UniProtKB-KW"/>
</dbReference>
<dbReference type="InterPro" id="IPR043502">
    <property type="entry name" value="DNA/RNA_pol_sf"/>
</dbReference>
<keyword evidence="5" id="KW-0238">DNA-binding</keyword>
<keyword evidence="4" id="KW-0064">Aspartyl protease</keyword>
<keyword evidence="4" id="KW-0378">Hydrolase</keyword>
<dbReference type="Gene3D" id="4.10.60.10">
    <property type="entry name" value="Zinc finger, CCHC-type"/>
    <property type="match status" value="1"/>
</dbReference>
<evidence type="ECO:0000259" key="9">
    <source>
        <dbReference type="PROSITE" id="PS50158"/>
    </source>
</evidence>
<keyword evidence="12" id="KW-1185">Reference proteome</keyword>
<feature type="domain" description="Reverse transcriptase" evidence="10">
    <location>
        <begin position="889"/>
        <end position="1066"/>
    </location>
</feature>
<dbReference type="FunFam" id="3.30.70.270:FF:000020">
    <property type="entry name" value="Transposon Tf2-6 polyprotein-like Protein"/>
    <property type="match status" value="1"/>
</dbReference>
<proteinExistence type="inferred from homology"/>
<dbReference type="PANTHER" id="PTHR37984">
    <property type="entry name" value="PROTEIN CBG26694"/>
    <property type="match status" value="1"/>
</dbReference>
<evidence type="ECO:0000256" key="1">
    <source>
        <dbReference type="ARBA" id="ARBA00010879"/>
    </source>
</evidence>
<protein>
    <recommendedName>
        <fullName evidence="2">ribonuclease H</fullName>
        <ecNumber evidence="2">3.1.26.4</ecNumber>
    </recommendedName>
</protein>
<keyword evidence="7" id="KW-0479">Metal-binding</keyword>
<dbReference type="Pfam" id="PF00078">
    <property type="entry name" value="RVT_1"/>
    <property type="match status" value="1"/>
</dbReference>
<dbReference type="Gene3D" id="3.30.70.270">
    <property type="match status" value="2"/>
</dbReference>
<accession>A0AA47N438</accession>
<dbReference type="InterPro" id="IPR001878">
    <property type="entry name" value="Znf_CCHC"/>
</dbReference>
<dbReference type="InterPro" id="IPR003309">
    <property type="entry name" value="SCAN_dom"/>
</dbReference>
<dbReference type="InterPro" id="IPR012337">
    <property type="entry name" value="RNaseH-like_sf"/>
</dbReference>
<dbReference type="Proteomes" id="UP001174136">
    <property type="component" value="Unassembled WGS sequence"/>
</dbReference>
<evidence type="ECO:0000256" key="4">
    <source>
        <dbReference type="ARBA" id="ARBA00022750"/>
    </source>
</evidence>